<gene>
    <name evidence="1" type="ORF">CR513_04137</name>
</gene>
<dbReference type="Proteomes" id="UP000257109">
    <property type="component" value="Unassembled WGS sequence"/>
</dbReference>
<reference evidence="1" key="1">
    <citation type="submission" date="2018-05" db="EMBL/GenBank/DDBJ databases">
        <title>Draft genome of Mucuna pruriens seed.</title>
        <authorList>
            <person name="Nnadi N.E."/>
            <person name="Vos R."/>
            <person name="Hasami M.H."/>
            <person name="Devisetty U.K."/>
            <person name="Aguiy J.C."/>
        </authorList>
    </citation>
    <scope>NUCLEOTIDE SEQUENCE [LARGE SCALE GENOMIC DNA]</scope>
    <source>
        <strain evidence="1">JCA_2017</strain>
    </source>
</reference>
<sequence>MWFTELPYQTITSFQDFSNKCVEQFVISHNLDEKNAHGYFYQRTPNKSVQQVLVHRRINIMGEIQLRAT</sequence>
<organism evidence="1 2">
    <name type="scientific">Mucuna pruriens</name>
    <name type="common">Velvet bean</name>
    <name type="synonym">Dolichos pruriens</name>
    <dbReference type="NCBI Taxonomy" id="157652"/>
    <lineage>
        <taxon>Eukaryota</taxon>
        <taxon>Viridiplantae</taxon>
        <taxon>Streptophyta</taxon>
        <taxon>Embryophyta</taxon>
        <taxon>Tracheophyta</taxon>
        <taxon>Spermatophyta</taxon>
        <taxon>Magnoliopsida</taxon>
        <taxon>eudicotyledons</taxon>
        <taxon>Gunneridae</taxon>
        <taxon>Pentapetalae</taxon>
        <taxon>rosids</taxon>
        <taxon>fabids</taxon>
        <taxon>Fabales</taxon>
        <taxon>Fabaceae</taxon>
        <taxon>Papilionoideae</taxon>
        <taxon>50 kb inversion clade</taxon>
        <taxon>NPAAA clade</taxon>
        <taxon>indigoferoid/millettioid clade</taxon>
        <taxon>Phaseoleae</taxon>
        <taxon>Mucuna</taxon>
    </lineage>
</organism>
<dbReference type="AlphaFoldDB" id="A0A371I879"/>
<protein>
    <submittedName>
        <fullName evidence="1">Uncharacterized protein</fullName>
    </submittedName>
</protein>
<name>A0A371I879_MUCPR</name>
<evidence type="ECO:0000313" key="1">
    <source>
        <dbReference type="EMBL" id="RDY11242.1"/>
    </source>
</evidence>
<comment type="caution">
    <text evidence="1">The sequence shown here is derived from an EMBL/GenBank/DDBJ whole genome shotgun (WGS) entry which is preliminary data.</text>
</comment>
<accession>A0A371I879</accession>
<keyword evidence="2" id="KW-1185">Reference proteome</keyword>
<dbReference type="EMBL" id="QJKJ01000680">
    <property type="protein sequence ID" value="RDY11242.1"/>
    <property type="molecule type" value="Genomic_DNA"/>
</dbReference>
<proteinExistence type="predicted"/>
<feature type="non-terminal residue" evidence="1">
    <location>
        <position position="69"/>
    </location>
</feature>
<evidence type="ECO:0000313" key="2">
    <source>
        <dbReference type="Proteomes" id="UP000257109"/>
    </source>
</evidence>